<evidence type="ECO:0000259" key="3">
    <source>
        <dbReference type="Pfam" id="PF18294"/>
    </source>
</evidence>
<dbReference type="Pfam" id="PF18294">
    <property type="entry name" value="Pept_S41_N"/>
    <property type="match status" value="1"/>
</dbReference>
<keyword evidence="5" id="KW-1185">Reference proteome</keyword>
<dbReference type="GO" id="GO:0006508">
    <property type="term" value="P:proteolysis"/>
    <property type="evidence" value="ECO:0007669"/>
    <property type="project" value="InterPro"/>
</dbReference>
<dbReference type="GO" id="GO:0030288">
    <property type="term" value="C:outer membrane-bounded periplasmic space"/>
    <property type="evidence" value="ECO:0007669"/>
    <property type="project" value="TreeGrafter"/>
</dbReference>
<dbReference type="PANTHER" id="PTHR32060">
    <property type="entry name" value="TAIL-SPECIFIC PROTEASE"/>
    <property type="match status" value="1"/>
</dbReference>
<gene>
    <name evidence="4" type="ORF">JI739_15390</name>
</gene>
<feature type="region of interest" description="Disordered" evidence="1">
    <location>
        <begin position="33"/>
        <end position="53"/>
    </location>
</feature>
<evidence type="ECO:0000259" key="2">
    <source>
        <dbReference type="Pfam" id="PF03572"/>
    </source>
</evidence>
<evidence type="ECO:0000313" key="5">
    <source>
        <dbReference type="Proteomes" id="UP000613011"/>
    </source>
</evidence>
<dbReference type="RefSeq" id="WP_201684797.1">
    <property type="nucleotide sequence ID" value="NZ_JAEQNA010000005.1"/>
</dbReference>
<evidence type="ECO:0008006" key="6">
    <source>
        <dbReference type="Google" id="ProtNLM"/>
    </source>
</evidence>
<accession>A0A937D780</accession>
<evidence type="ECO:0000313" key="4">
    <source>
        <dbReference type="EMBL" id="MBL0421733.1"/>
    </source>
</evidence>
<dbReference type="Pfam" id="PF03572">
    <property type="entry name" value="Peptidase_S41"/>
    <property type="match status" value="1"/>
</dbReference>
<sequence>MSSFALSACLRRVMVAACLVLLGACGGGGGGSAVMSSRSTEQSTSTSSAPAPSSDVAGLCTLAGEQAFARSHLNEVYLWSDRIPEVDPTAHTTLASYFDALVLRSPDANGRPVDRFSSVLSSADADALLSSSSQPLAGLVAAPTTAVPIVSTLTTGGHRQVGYLLFNRHGRGAQDALITAFQALRDHQVRDLVLDLRHNPGGYLYIAQAAASMIAGPRQDGQVFEQLRYNQRLSAQGAGMTLRFGSTVQRAESVYPVGHPLPQLDLPRVYVLATGLTCSASESIVNGLRGVGIEVVLVGDTTCGKPYGFQRKDNCGTAYFAIQFQGVNAQGFGDYATGFTPTCPVAEDPWAPLGDAREPLLAAALHHIDTGACPAAKGGGRTMGKRQDAAAGLLGRLLAP</sequence>
<dbReference type="SUPFAM" id="SSF52096">
    <property type="entry name" value="ClpP/crotonase"/>
    <property type="match status" value="1"/>
</dbReference>
<dbReference type="CDD" id="cd07561">
    <property type="entry name" value="Peptidase_S41_CPP_like"/>
    <property type="match status" value="1"/>
</dbReference>
<proteinExistence type="predicted"/>
<dbReference type="EMBL" id="JAEQNA010000005">
    <property type="protein sequence ID" value="MBL0421733.1"/>
    <property type="molecule type" value="Genomic_DNA"/>
</dbReference>
<dbReference type="InterPro" id="IPR005151">
    <property type="entry name" value="Tail-specific_protease"/>
</dbReference>
<dbReference type="Gene3D" id="3.90.226.10">
    <property type="entry name" value="2-enoyl-CoA Hydratase, Chain A, domain 1"/>
    <property type="match status" value="1"/>
</dbReference>
<dbReference type="GO" id="GO:0004175">
    <property type="term" value="F:endopeptidase activity"/>
    <property type="evidence" value="ECO:0007669"/>
    <property type="project" value="TreeGrafter"/>
</dbReference>
<evidence type="ECO:0000256" key="1">
    <source>
        <dbReference type="SAM" id="MobiDB-lite"/>
    </source>
</evidence>
<name>A0A937D780_9BURK</name>
<feature type="domain" description="Peptidase S41 N-terminal" evidence="3">
    <location>
        <begin position="67"/>
        <end position="117"/>
    </location>
</feature>
<reference evidence="4" key="1">
    <citation type="submission" date="2021-01" db="EMBL/GenBank/DDBJ databases">
        <title>Ramlibacter sp. strain AW1 16S ribosomal RNA gene Genome sequencing and assembly.</title>
        <authorList>
            <person name="Kang M."/>
        </authorList>
    </citation>
    <scope>NUCLEOTIDE SEQUENCE</scope>
    <source>
        <strain evidence="4">AW1</strain>
    </source>
</reference>
<dbReference type="InterPro" id="IPR029045">
    <property type="entry name" value="ClpP/crotonase-like_dom_sf"/>
</dbReference>
<dbReference type="PANTHER" id="PTHR32060:SF30">
    <property type="entry name" value="CARBOXY-TERMINAL PROCESSING PROTEASE CTPA"/>
    <property type="match status" value="1"/>
</dbReference>
<dbReference type="Proteomes" id="UP000613011">
    <property type="component" value="Unassembled WGS sequence"/>
</dbReference>
<dbReference type="GO" id="GO:0008236">
    <property type="term" value="F:serine-type peptidase activity"/>
    <property type="evidence" value="ECO:0007669"/>
    <property type="project" value="InterPro"/>
</dbReference>
<dbReference type="AlphaFoldDB" id="A0A937D780"/>
<protein>
    <recommendedName>
        <fullName evidence="6">Tail specific protease domain-containing protein</fullName>
    </recommendedName>
</protein>
<feature type="domain" description="Tail specific protease" evidence="2">
    <location>
        <begin position="161"/>
        <end position="306"/>
    </location>
</feature>
<comment type="caution">
    <text evidence="4">The sequence shown here is derived from an EMBL/GenBank/DDBJ whole genome shotgun (WGS) entry which is preliminary data.</text>
</comment>
<dbReference type="GO" id="GO:0007165">
    <property type="term" value="P:signal transduction"/>
    <property type="evidence" value="ECO:0007669"/>
    <property type="project" value="TreeGrafter"/>
</dbReference>
<organism evidence="4 5">
    <name type="scientific">Ramlibacter aurantiacus</name>
    <dbReference type="NCBI Taxonomy" id="2801330"/>
    <lineage>
        <taxon>Bacteria</taxon>
        <taxon>Pseudomonadati</taxon>
        <taxon>Pseudomonadota</taxon>
        <taxon>Betaproteobacteria</taxon>
        <taxon>Burkholderiales</taxon>
        <taxon>Comamonadaceae</taxon>
        <taxon>Ramlibacter</taxon>
    </lineage>
</organism>
<dbReference type="InterPro" id="IPR041613">
    <property type="entry name" value="Pept_S41_N"/>
</dbReference>